<evidence type="ECO:0000256" key="2">
    <source>
        <dbReference type="ARBA" id="ARBA00022741"/>
    </source>
</evidence>
<protein>
    <recommendedName>
        <fullName evidence="5 6">Dephospho-CoA kinase</fullName>
        <ecNumber evidence="5 6">2.7.1.24</ecNumber>
    </recommendedName>
    <alternativeName>
        <fullName evidence="5">Dephosphocoenzyme A kinase</fullName>
    </alternativeName>
</protein>
<organism evidence="7 8">
    <name type="scientific">Candidatus Rhodoblastus alkanivorans</name>
    <dbReference type="NCBI Taxonomy" id="2954117"/>
    <lineage>
        <taxon>Bacteria</taxon>
        <taxon>Pseudomonadati</taxon>
        <taxon>Pseudomonadota</taxon>
        <taxon>Alphaproteobacteria</taxon>
        <taxon>Hyphomicrobiales</taxon>
        <taxon>Rhodoblastaceae</taxon>
        <taxon>Rhodoblastus</taxon>
    </lineage>
</organism>
<dbReference type="GO" id="GO:0004140">
    <property type="term" value="F:dephospho-CoA kinase activity"/>
    <property type="evidence" value="ECO:0007669"/>
    <property type="project" value="UniProtKB-EC"/>
</dbReference>
<proteinExistence type="inferred from homology"/>
<dbReference type="PROSITE" id="PS51219">
    <property type="entry name" value="DPCK"/>
    <property type="match status" value="1"/>
</dbReference>
<evidence type="ECO:0000256" key="6">
    <source>
        <dbReference type="NCBIfam" id="TIGR00152"/>
    </source>
</evidence>
<dbReference type="PANTHER" id="PTHR10695">
    <property type="entry name" value="DEPHOSPHO-COA KINASE-RELATED"/>
    <property type="match status" value="1"/>
</dbReference>
<reference evidence="7" key="1">
    <citation type="journal article" date="2022" name="ISME J.">
        <title>Identification of active gaseous-alkane degraders at natural gas seeps.</title>
        <authorList>
            <person name="Farhan Ul Haque M."/>
            <person name="Hernandez M."/>
            <person name="Crombie A.T."/>
            <person name="Murrell J.C."/>
        </authorList>
    </citation>
    <scope>NUCLEOTIDE SEQUENCE</scope>
    <source>
        <strain evidence="7">PC2</strain>
    </source>
</reference>
<keyword evidence="3 5" id="KW-0067">ATP-binding</keyword>
<dbReference type="CDD" id="cd02022">
    <property type="entry name" value="DPCK"/>
    <property type="match status" value="1"/>
</dbReference>
<comment type="function">
    <text evidence="5">Catalyzes the phosphorylation of the 3'-hydroxyl group of dephosphocoenzyme A to form coenzyme A.</text>
</comment>
<evidence type="ECO:0000256" key="3">
    <source>
        <dbReference type="ARBA" id="ARBA00022840"/>
    </source>
</evidence>
<keyword evidence="5 7" id="KW-0418">Kinase</keyword>
<sequence length="196" mass="21898">MIVLGLTGSIGMGKSTTANLFRRFGIPVFDADQSVHRIYAGEPPEGLAERFPDAIVDGRIDRKRLAALVLHDSGAVATLEKIVHPMVAHARDQFILDNRREGAKVAVIDAPLLFETETWRLADAVVVVSAPEKIQRERVLSRDSTTEIKLNQILSRQMPDAEKKRRAQFIVHTQFGIEQARRQIRTIVATLAQIDK</sequence>
<name>A0ABS9Z1L6_9HYPH</name>
<dbReference type="InterPro" id="IPR027417">
    <property type="entry name" value="P-loop_NTPase"/>
</dbReference>
<dbReference type="Proteomes" id="UP001139104">
    <property type="component" value="Unassembled WGS sequence"/>
</dbReference>
<accession>A0ABS9Z1L6</accession>
<keyword evidence="2 5" id="KW-0547">Nucleotide-binding</keyword>
<dbReference type="RefSeq" id="WP_243065611.1">
    <property type="nucleotide sequence ID" value="NZ_JAIVFK010000007.1"/>
</dbReference>
<evidence type="ECO:0000313" key="8">
    <source>
        <dbReference type="Proteomes" id="UP001139104"/>
    </source>
</evidence>
<comment type="similarity">
    <text evidence="1 5">Belongs to the CoaE family.</text>
</comment>
<comment type="catalytic activity">
    <reaction evidence="5">
        <text>3'-dephospho-CoA + ATP = ADP + CoA + H(+)</text>
        <dbReference type="Rhea" id="RHEA:18245"/>
        <dbReference type="ChEBI" id="CHEBI:15378"/>
        <dbReference type="ChEBI" id="CHEBI:30616"/>
        <dbReference type="ChEBI" id="CHEBI:57287"/>
        <dbReference type="ChEBI" id="CHEBI:57328"/>
        <dbReference type="ChEBI" id="CHEBI:456216"/>
        <dbReference type="EC" id="2.7.1.24"/>
    </reaction>
</comment>
<keyword evidence="8" id="KW-1185">Reference proteome</keyword>
<keyword evidence="4 5" id="KW-0173">Coenzyme A biosynthesis</keyword>
<keyword evidence="5" id="KW-0963">Cytoplasm</keyword>
<evidence type="ECO:0000313" key="7">
    <source>
        <dbReference type="EMBL" id="MCI4681554.1"/>
    </source>
</evidence>
<dbReference type="SUPFAM" id="SSF52540">
    <property type="entry name" value="P-loop containing nucleoside triphosphate hydrolases"/>
    <property type="match status" value="1"/>
</dbReference>
<dbReference type="EMBL" id="JAIVFP010000001">
    <property type="protein sequence ID" value="MCI4681554.1"/>
    <property type="molecule type" value="Genomic_DNA"/>
</dbReference>
<dbReference type="PANTHER" id="PTHR10695:SF46">
    <property type="entry name" value="BIFUNCTIONAL COENZYME A SYNTHASE-RELATED"/>
    <property type="match status" value="1"/>
</dbReference>
<feature type="binding site" evidence="5">
    <location>
        <begin position="11"/>
        <end position="16"/>
    </location>
    <ligand>
        <name>ATP</name>
        <dbReference type="ChEBI" id="CHEBI:30616"/>
    </ligand>
</feature>
<dbReference type="HAMAP" id="MF_00376">
    <property type="entry name" value="Dephospho_CoA_kinase"/>
    <property type="match status" value="1"/>
</dbReference>
<gene>
    <name evidence="5 7" type="primary">coaE</name>
    <name evidence="7" type="ORF">K2U94_01995</name>
</gene>
<comment type="subcellular location">
    <subcellularLocation>
        <location evidence="5">Cytoplasm</location>
    </subcellularLocation>
</comment>
<dbReference type="NCBIfam" id="TIGR00152">
    <property type="entry name" value="dephospho-CoA kinase"/>
    <property type="match status" value="1"/>
</dbReference>
<dbReference type="InterPro" id="IPR001977">
    <property type="entry name" value="Depp_CoAkinase"/>
</dbReference>
<dbReference type="Gene3D" id="3.40.50.300">
    <property type="entry name" value="P-loop containing nucleotide triphosphate hydrolases"/>
    <property type="match status" value="1"/>
</dbReference>
<keyword evidence="5 7" id="KW-0808">Transferase</keyword>
<dbReference type="EC" id="2.7.1.24" evidence="5 6"/>
<evidence type="ECO:0000256" key="4">
    <source>
        <dbReference type="ARBA" id="ARBA00022993"/>
    </source>
</evidence>
<comment type="caution">
    <text evidence="7">The sequence shown here is derived from an EMBL/GenBank/DDBJ whole genome shotgun (WGS) entry which is preliminary data.</text>
</comment>
<evidence type="ECO:0000256" key="1">
    <source>
        <dbReference type="ARBA" id="ARBA00009018"/>
    </source>
</evidence>
<comment type="pathway">
    <text evidence="5">Cofactor biosynthesis; coenzyme A biosynthesis; CoA from (R)-pantothenate: step 5/5.</text>
</comment>
<evidence type="ECO:0000256" key="5">
    <source>
        <dbReference type="HAMAP-Rule" id="MF_00376"/>
    </source>
</evidence>
<dbReference type="Pfam" id="PF01121">
    <property type="entry name" value="CoaE"/>
    <property type="match status" value="1"/>
</dbReference>